<dbReference type="InterPro" id="IPR043781">
    <property type="entry name" value="DUF5723"/>
</dbReference>
<dbReference type="Pfam" id="PF18990">
    <property type="entry name" value="DUF5723"/>
    <property type="match status" value="1"/>
</dbReference>
<feature type="signal peptide" evidence="1">
    <location>
        <begin position="1"/>
        <end position="18"/>
    </location>
</feature>
<proteinExistence type="predicted"/>
<feature type="domain" description="DUF5723" evidence="2">
    <location>
        <begin position="65"/>
        <end position="414"/>
    </location>
</feature>
<reference evidence="3 6" key="1">
    <citation type="submission" date="2021-11" db="EMBL/GenBank/DDBJ databases">
        <title>Draft genome sequence of Capnocytophaga sp. strain KC07075 isolated from cat oral cavity.</title>
        <authorList>
            <person name="Suzuki M."/>
            <person name="Imaoka K."/>
            <person name="Kimura M."/>
            <person name="Morikawa S."/>
            <person name="Maeda K."/>
        </authorList>
    </citation>
    <scope>NUCLEOTIDE SEQUENCE</scope>
    <source>
        <strain evidence="3">KC07075</strain>
        <strain evidence="4 6">KC07079</strain>
    </source>
</reference>
<name>A0AAV5ASF3_9FLAO</name>
<evidence type="ECO:0000313" key="3">
    <source>
        <dbReference type="EMBL" id="GJM49504.1"/>
    </source>
</evidence>
<dbReference type="AlphaFoldDB" id="A0AAV5ASF3"/>
<evidence type="ECO:0000313" key="4">
    <source>
        <dbReference type="EMBL" id="GJM51787.1"/>
    </source>
</evidence>
<dbReference type="Proteomes" id="UP001207736">
    <property type="component" value="Unassembled WGS sequence"/>
</dbReference>
<evidence type="ECO:0000313" key="5">
    <source>
        <dbReference type="Proteomes" id="UP001207736"/>
    </source>
</evidence>
<keyword evidence="1" id="KW-0732">Signal</keyword>
<protein>
    <recommendedName>
        <fullName evidence="2">DUF5723 domain-containing protein</fullName>
    </recommendedName>
</protein>
<gene>
    <name evidence="3" type="ORF">RCZ15_04790</name>
    <name evidence="4" type="ORF">RCZ16_01050</name>
</gene>
<accession>A0AAV5ASF3</accession>
<evidence type="ECO:0000313" key="6">
    <source>
        <dbReference type="Proteomes" id="UP001208692"/>
    </source>
</evidence>
<feature type="chain" id="PRO_5043910185" description="DUF5723 domain-containing protein" evidence="1">
    <location>
        <begin position="19"/>
        <end position="438"/>
    </location>
</feature>
<organism evidence="3 5">
    <name type="scientific">Capnocytophaga catalasegens</name>
    <dbReference type="NCBI Taxonomy" id="1004260"/>
    <lineage>
        <taxon>Bacteria</taxon>
        <taxon>Pseudomonadati</taxon>
        <taxon>Bacteroidota</taxon>
        <taxon>Flavobacteriia</taxon>
        <taxon>Flavobacteriales</taxon>
        <taxon>Flavobacteriaceae</taxon>
        <taxon>Capnocytophaga</taxon>
    </lineage>
</organism>
<dbReference type="EMBL" id="BQKA01000010">
    <property type="protein sequence ID" value="GJM49504.1"/>
    <property type="molecule type" value="Genomic_DNA"/>
</dbReference>
<evidence type="ECO:0000256" key="1">
    <source>
        <dbReference type="SAM" id="SignalP"/>
    </source>
</evidence>
<dbReference type="RefSeq" id="WP_264846635.1">
    <property type="nucleotide sequence ID" value="NZ_BPMA01000027.1"/>
</dbReference>
<keyword evidence="6" id="KW-1185">Reference proteome</keyword>
<dbReference type="EMBL" id="BQKB01000003">
    <property type="protein sequence ID" value="GJM51787.1"/>
    <property type="molecule type" value="Genomic_DNA"/>
</dbReference>
<comment type="caution">
    <text evidence="3">The sequence shown here is derived from an EMBL/GenBank/DDBJ whole genome shotgun (WGS) entry which is preliminary data.</text>
</comment>
<evidence type="ECO:0000259" key="2">
    <source>
        <dbReference type="Pfam" id="PF18990"/>
    </source>
</evidence>
<sequence>MKKIIISFFALISFSAIAQQTFAGFRNGYYSGTHSILSNPANIAGSPRKWDVNLVSLDANIVTDRILIDFNLEESIHKFSDLANFRDLDFSGNLHLDVLGPSAMVRINEKHSVGLTTRARLFANIDNFNAKLIEAIFFDTNNIKSLPYTLKVENQGIMINAFSEIGATWAGTVFQSDKHTIKVGATAKFLQGIANTHFYINDLQATIDADVNKKEVYLDNASGSLSFVNSGVDIIESFQADDITKSHATGLGLDLGVVYEYRLDPSDEKYTLKAALAVTDIGTLKYTPLQNRAYHYSIVNASRIIISDDIQKNLNNTANVTSTDVTGKYNSSLPTALQSSIDYHIWNNFYAEISGIVGLSKNKNKPENSYYINEFVVTPRFENKYFGGYLPVSYNQLSQFNAGVAVRLGPLVVGSSSLLSHLGNSKQMDFFFGIRFGN</sequence>
<dbReference type="Proteomes" id="UP001208692">
    <property type="component" value="Unassembled WGS sequence"/>
</dbReference>